<protein>
    <submittedName>
        <fullName evidence="2">PilZ domain-containing protein</fullName>
    </submittedName>
</protein>
<feature type="domain" description="PilZ" evidence="1">
    <location>
        <begin position="111"/>
        <end position="210"/>
    </location>
</feature>
<gene>
    <name evidence="2" type="ORF">GCD22_03632</name>
</gene>
<dbReference type="AlphaFoldDB" id="A0A5P9XVT9"/>
<dbReference type="InterPro" id="IPR009875">
    <property type="entry name" value="PilZ_domain"/>
</dbReference>
<accession>A0A5P9XVT9</accession>
<evidence type="ECO:0000313" key="3">
    <source>
        <dbReference type="Proteomes" id="UP000363590"/>
    </source>
</evidence>
<dbReference type="GO" id="GO:0035438">
    <property type="term" value="F:cyclic-di-GMP binding"/>
    <property type="evidence" value="ECO:0007669"/>
    <property type="project" value="InterPro"/>
</dbReference>
<proteinExistence type="predicted"/>
<evidence type="ECO:0000313" key="2">
    <source>
        <dbReference type="EMBL" id="QFX97664.1"/>
    </source>
</evidence>
<dbReference type="Pfam" id="PF07238">
    <property type="entry name" value="PilZ"/>
    <property type="match status" value="1"/>
</dbReference>
<sequence>MEYLPLVFLSGAEDLLLPEPEDLGIAVGQSAIIYDEEEDDSGTLCHTQDWDLGDLVLKPSLSTLDNMPSYRKSLVFILAKPYLLGFFADWKYFQKEAHHFRRPQRVLRRRTRKTQRIRLEGKITIRRRDGTSLFAHLYDFTPTGAGFYTSATGFRVGEMLLVEFDIADCGTCETTVTIARIENLVHSSHTYLIGVHFKLTEAQHRKAEQLYLCKKAEMIQQLASPERHRWTPPSSSG</sequence>
<dbReference type="SUPFAM" id="SSF141371">
    <property type="entry name" value="PilZ domain-like"/>
    <property type="match status" value="1"/>
</dbReference>
<dbReference type="RefSeq" id="WP_080707770.1">
    <property type="nucleotide sequence ID" value="NZ_CP045571.1"/>
</dbReference>
<name>A0A5P9XVT9_ACITH</name>
<dbReference type="GeneID" id="60697818"/>
<dbReference type="EMBL" id="CP045571">
    <property type="protein sequence ID" value="QFX97664.1"/>
    <property type="molecule type" value="Genomic_DNA"/>
</dbReference>
<evidence type="ECO:0000259" key="1">
    <source>
        <dbReference type="Pfam" id="PF07238"/>
    </source>
</evidence>
<dbReference type="Proteomes" id="UP000363590">
    <property type="component" value="Chromosome"/>
</dbReference>
<organism evidence="2 3">
    <name type="scientific">Acidithiobacillus thiooxidans ATCC 19377</name>
    <dbReference type="NCBI Taxonomy" id="637390"/>
    <lineage>
        <taxon>Bacteria</taxon>
        <taxon>Pseudomonadati</taxon>
        <taxon>Pseudomonadota</taxon>
        <taxon>Acidithiobacillia</taxon>
        <taxon>Acidithiobacillales</taxon>
        <taxon>Acidithiobacillaceae</taxon>
        <taxon>Acidithiobacillus</taxon>
    </lineage>
</organism>
<reference evidence="2 3" key="1">
    <citation type="submission" date="2019-10" db="EMBL/GenBank/DDBJ databases">
        <authorList>
            <person name="Wang R."/>
        </authorList>
    </citation>
    <scope>NUCLEOTIDE SEQUENCE [LARGE SCALE GENOMIC DNA]</scope>
    <source>
        <strain evidence="2 3">ATCC 19377</strain>
    </source>
</reference>
<dbReference type="KEGG" id="atx:GCD22_03632"/>